<dbReference type="Proteomes" id="UP000018948">
    <property type="component" value="Unassembled WGS sequence"/>
</dbReference>
<proteinExistence type="predicted"/>
<protein>
    <submittedName>
        <fullName evidence="1">Uncharacterized protein</fullName>
    </submittedName>
</protein>
<evidence type="ECO:0000313" key="1">
    <source>
        <dbReference type="EMBL" id="ETP51898.1"/>
    </source>
</evidence>
<accession>W2ZX88</accession>
<dbReference type="AlphaFoldDB" id="W2ZX88"/>
<gene>
    <name evidence="1" type="ORF">F442_03020</name>
</gene>
<name>W2ZX88_PHYNI</name>
<dbReference type="OrthoDB" id="10294218at2759"/>
<comment type="caution">
    <text evidence="1">The sequence shown here is derived from an EMBL/GenBank/DDBJ whole genome shotgun (WGS) entry which is preliminary data.</text>
</comment>
<organism evidence="1 2">
    <name type="scientific">Phytophthora nicotianae P10297</name>
    <dbReference type="NCBI Taxonomy" id="1317064"/>
    <lineage>
        <taxon>Eukaryota</taxon>
        <taxon>Sar</taxon>
        <taxon>Stramenopiles</taxon>
        <taxon>Oomycota</taxon>
        <taxon>Peronosporomycetes</taxon>
        <taxon>Peronosporales</taxon>
        <taxon>Peronosporaceae</taxon>
        <taxon>Phytophthora</taxon>
    </lineage>
</organism>
<dbReference type="EMBL" id="ANIY01000702">
    <property type="protein sequence ID" value="ETP51898.1"/>
    <property type="molecule type" value="Genomic_DNA"/>
</dbReference>
<reference evidence="1 2" key="1">
    <citation type="submission" date="2013-11" db="EMBL/GenBank/DDBJ databases">
        <title>The Genome Sequence of Phytophthora parasitica P10297.</title>
        <authorList>
            <consortium name="The Broad Institute Genomics Platform"/>
            <person name="Russ C."/>
            <person name="Tyler B."/>
            <person name="Panabieres F."/>
            <person name="Shan W."/>
            <person name="Tripathy S."/>
            <person name="Grunwald N."/>
            <person name="Machado M."/>
            <person name="Johnson C.S."/>
            <person name="Walker B."/>
            <person name="Young S.K."/>
            <person name="Zeng Q."/>
            <person name="Gargeya S."/>
            <person name="Fitzgerald M."/>
            <person name="Haas B."/>
            <person name="Abouelleil A."/>
            <person name="Allen A.W."/>
            <person name="Alvarado L."/>
            <person name="Arachchi H.M."/>
            <person name="Berlin A.M."/>
            <person name="Chapman S.B."/>
            <person name="Gainer-Dewar J."/>
            <person name="Goldberg J."/>
            <person name="Griggs A."/>
            <person name="Gujja S."/>
            <person name="Hansen M."/>
            <person name="Howarth C."/>
            <person name="Imamovic A."/>
            <person name="Ireland A."/>
            <person name="Larimer J."/>
            <person name="McCowan C."/>
            <person name="Murphy C."/>
            <person name="Pearson M."/>
            <person name="Poon T.W."/>
            <person name="Priest M."/>
            <person name="Roberts A."/>
            <person name="Saif S."/>
            <person name="Shea T."/>
            <person name="Sisk P."/>
            <person name="Sykes S."/>
            <person name="Wortman J."/>
            <person name="Nusbaum C."/>
            <person name="Birren B."/>
        </authorList>
    </citation>
    <scope>NUCLEOTIDE SEQUENCE [LARGE SCALE GENOMIC DNA]</scope>
    <source>
        <strain evidence="1 2">P10297</strain>
    </source>
</reference>
<sequence length="153" mass="17304">MDKIQTYNKGFSDIMSASSKYRFYPSALLFILLSTLERSVTFAKCVVTFNVVLRGSIGDDTTTYMLSSALAWVRSSLDSSTSLWSSAVSAAGGRFSTFLCYQRRLPLDIADAWYRSAWRPVWYSTILAARLHLRDLKQNLRGIAILLLGFGYW</sequence>
<evidence type="ECO:0000313" key="2">
    <source>
        <dbReference type="Proteomes" id="UP000018948"/>
    </source>
</evidence>